<comment type="caution">
    <text evidence="2">The sequence shown here is derived from an EMBL/GenBank/DDBJ whole genome shotgun (WGS) entry which is preliminary data.</text>
</comment>
<dbReference type="PANTHER" id="PTHR47067:SF7">
    <property type="entry name" value="TPX2 (TARGETING PROTEIN FOR XKLP2) PROTEIN FAMILY"/>
    <property type="match status" value="1"/>
</dbReference>
<dbReference type="AlphaFoldDB" id="A0ABD1USE6"/>
<accession>A0ABD1USE6</accession>
<dbReference type="Proteomes" id="UP001604277">
    <property type="component" value="Unassembled WGS sequence"/>
</dbReference>
<feature type="region of interest" description="Disordered" evidence="1">
    <location>
        <begin position="147"/>
        <end position="193"/>
    </location>
</feature>
<sequence length="193" mass="21985">MWEQWEMYTLNCAGRGFLLNLQNLGQHAGRGFLLNLQNLGQHGGLRWSDSCLSLCIRLSNEAKQENPMLALGESISFGRFMLESLSWEKWSTFSHKKYDEEVERYSQPGSVAQKKAFFEAHYKRITAQKVAALLEQANSVDEQKISDATVHDHNEDVENVESNEVESDKVDQKTPVTEKYGESCEENFNKSGS</sequence>
<dbReference type="EMBL" id="JBFOLJ010000006">
    <property type="protein sequence ID" value="KAL2527983.1"/>
    <property type="molecule type" value="Genomic_DNA"/>
</dbReference>
<evidence type="ECO:0000256" key="1">
    <source>
        <dbReference type="SAM" id="MobiDB-lite"/>
    </source>
</evidence>
<dbReference type="InterPro" id="IPR044216">
    <property type="entry name" value="WDL7"/>
</dbReference>
<proteinExistence type="predicted"/>
<reference evidence="3" key="1">
    <citation type="submission" date="2024-07" db="EMBL/GenBank/DDBJ databases">
        <title>Two chromosome-level genome assemblies of Korean endemic species Abeliophyllum distichum and Forsythia ovata (Oleaceae).</title>
        <authorList>
            <person name="Jang H."/>
        </authorList>
    </citation>
    <scope>NUCLEOTIDE SEQUENCE [LARGE SCALE GENOMIC DNA]</scope>
</reference>
<protein>
    <submittedName>
        <fullName evidence="2">Uncharacterized protein</fullName>
    </submittedName>
</protein>
<dbReference type="PANTHER" id="PTHR47067">
    <property type="entry name" value="TPX2 (TARGETING PROTEIN FOR XKLP2) PROTEIN FAMILY-RELATED"/>
    <property type="match status" value="1"/>
</dbReference>
<gene>
    <name evidence="2" type="ORF">Fot_20584</name>
</gene>
<keyword evidence="3" id="KW-1185">Reference proteome</keyword>
<feature type="compositionally biased region" description="Basic and acidic residues" evidence="1">
    <location>
        <begin position="147"/>
        <end position="156"/>
    </location>
</feature>
<name>A0ABD1USE6_9LAMI</name>
<organism evidence="2 3">
    <name type="scientific">Forsythia ovata</name>
    <dbReference type="NCBI Taxonomy" id="205694"/>
    <lineage>
        <taxon>Eukaryota</taxon>
        <taxon>Viridiplantae</taxon>
        <taxon>Streptophyta</taxon>
        <taxon>Embryophyta</taxon>
        <taxon>Tracheophyta</taxon>
        <taxon>Spermatophyta</taxon>
        <taxon>Magnoliopsida</taxon>
        <taxon>eudicotyledons</taxon>
        <taxon>Gunneridae</taxon>
        <taxon>Pentapetalae</taxon>
        <taxon>asterids</taxon>
        <taxon>lamiids</taxon>
        <taxon>Lamiales</taxon>
        <taxon>Oleaceae</taxon>
        <taxon>Forsythieae</taxon>
        <taxon>Forsythia</taxon>
    </lineage>
</organism>
<evidence type="ECO:0000313" key="3">
    <source>
        <dbReference type="Proteomes" id="UP001604277"/>
    </source>
</evidence>
<evidence type="ECO:0000313" key="2">
    <source>
        <dbReference type="EMBL" id="KAL2527983.1"/>
    </source>
</evidence>